<accession>A0ABW3T0N2</accession>
<dbReference type="EMBL" id="JBHTLQ010000016">
    <property type="protein sequence ID" value="MFD1190714.1"/>
    <property type="molecule type" value="Genomic_DNA"/>
</dbReference>
<evidence type="ECO:0000313" key="2">
    <source>
        <dbReference type="Proteomes" id="UP001597216"/>
    </source>
</evidence>
<dbReference type="RefSeq" id="WP_377353335.1">
    <property type="nucleotide sequence ID" value="NZ_JBHTLQ010000016.1"/>
</dbReference>
<name>A0ABW3T0N2_9CAUL</name>
<evidence type="ECO:0000313" key="1">
    <source>
        <dbReference type="EMBL" id="MFD1190714.1"/>
    </source>
</evidence>
<gene>
    <name evidence="1" type="ORF">ACFQ27_09000</name>
</gene>
<keyword evidence="2" id="KW-1185">Reference proteome</keyword>
<proteinExistence type="predicted"/>
<protein>
    <submittedName>
        <fullName evidence="1">Uncharacterized protein</fullName>
    </submittedName>
</protein>
<comment type="caution">
    <text evidence="1">The sequence shown here is derived from an EMBL/GenBank/DDBJ whole genome shotgun (WGS) entry which is preliminary data.</text>
</comment>
<sequence length="137" mass="14838">MKPEVPEVLAELAQLLVRNADPSVHPADRASDLGMSAMLLGYVAESWDGRAHLLVEENRAIHALLKRGEAYVASPAPPAEDNLRLSALTAENQRLAAALITLHAAVERDPAAGDLNDAIWAELRTSTERRKWATSVV</sequence>
<reference evidence="2" key="1">
    <citation type="journal article" date="2019" name="Int. J. Syst. Evol. Microbiol.">
        <title>The Global Catalogue of Microorganisms (GCM) 10K type strain sequencing project: providing services to taxonomists for standard genome sequencing and annotation.</title>
        <authorList>
            <consortium name="The Broad Institute Genomics Platform"/>
            <consortium name="The Broad Institute Genome Sequencing Center for Infectious Disease"/>
            <person name="Wu L."/>
            <person name="Ma J."/>
        </authorList>
    </citation>
    <scope>NUCLEOTIDE SEQUENCE [LARGE SCALE GENOMIC DNA]</scope>
    <source>
        <strain evidence="2">CCUG 55074</strain>
    </source>
</reference>
<organism evidence="1 2">
    <name type="scientific">Phenylobacterium conjunctum</name>
    <dbReference type="NCBI Taxonomy" id="1298959"/>
    <lineage>
        <taxon>Bacteria</taxon>
        <taxon>Pseudomonadati</taxon>
        <taxon>Pseudomonadota</taxon>
        <taxon>Alphaproteobacteria</taxon>
        <taxon>Caulobacterales</taxon>
        <taxon>Caulobacteraceae</taxon>
        <taxon>Phenylobacterium</taxon>
    </lineage>
</organism>
<dbReference type="Proteomes" id="UP001597216">
    <property type="component" value="Unassembled WGS sequence"/>
</dbReference>